<sequence length="73" mass="8489">SMFVCHIFALMLQTIRIYFISLRYSAKKSLFFYNGRVSYNANHVHTSTSQRPDHFEHDGNGHETPVHGQGSRF</sequence>
<feature type="signal peptide" evidence="2">
    <location>
        <begin position="1"/>
        <end position="17"/>
    </location>
</feature>
<feature type="compositionally biased region" description="Basic and acidic residues" evidence="1">
    <location>
        <begin position="51"/>
        <end position="65"/>
    </location>
</feature>
<name>A0A1A8L2Y8_9TELE</name>
<protein>
    <submittedName>
        <fullName evidence="3">Chromosome undetermined SCAF9096, whole genome shotgun sequence, Uncharacterized protein</fullName>
    </submittedName>
</protein>
<reference evidence="3" key="1">
    <citation type="submission" date="2016-05" db="EMBL/GenBank/DDBJ databases">
        <authorList>
            <person name="Senf B."/>
        </authorList>
    </citation>
    <scope>NUCLEOTIDE SEQUENCE</scope>
    <source>
        <tissue evidence="3">Brain</tissue>
    </source>
</reference>
<feature type="non-terminal residue" evidence="3">
    <location>
        <position position="1"/>
    </location>
</feature>
<gene>
    <name evidence="3" type="primary">Nfu_g_1_006826</name>
</gene>
<dbReference type="AlphaFoldDB" id="A0A1A8L2Y8"/>
<feature type="chain" id="PRO_5008373929" evidence="2">
    <location>
        <begin position="18"/>
        <end position="73"/>
    </location>
</feature>
<feature type="region of interest" description="Disordered" evidence="1">
    <location>
        <begin position="47"/>
        <end position="73"/>
    </location>
</feature>
<accession>A0A1A8L2Y8</accession>
<evidence type="ECO:0000256" key="1">
    <source>
        <dbReference type="SAM" id="MobiDB-lite"/>
    </source>
</evidence>
<organism evidence="3">
    <name type="scientific">Nothobranchius pienaari</name>
    <dbReference type="NCBI Taxonomy" id="704102"/>
    <lineage>
        <taxon>Eukaryota</taxon>
        <taxon>Metazoa</taxon>
        <taxon>Chordata</taxon>
        <taxon>Craniata</taxon>
        <taxon>Vertebrata</taxon>
        <taxon>Euteleostomi</taxon>
        <taxon>Actinopterygii</taxon>
        <taxon>Neopterygii</taxon>
        <taxon>Teleostei</taxon>
        <taxon>Neoteleostei</taxon>
        <taxon>Acanthomorphata</taxon>
        <taxon>Ovalentaria</taxon>
        <taxon>Atherinomorphae</taxon>
        <taxon>Cyprinodontiformes</taxon>
        <taxon>Nothobranchiidae</taxon>
        <taxon>Nothobranchius</taxon>
    </lineage>
</organism>
<evidence type="ECO:0000313" key="3">
    <source>
        <dbReference type="EMBL" id="SBR39175.1"/>
    </source>
</evidence>
<evidence type="ECO:0000256" key="2">
    <source>
        <dbReference type="SAM" id="SignalP"/>
    </source>
</evidence>
<proteinExistence type="predicted"/>
<reference evidence="3" key="2">
    <citation type="submission" date="2017-09" db="EMBL/GenBank/DDBJ databases">
        <title>The genome of a short-lived fish provides insights into sex chromosome evolution and the genetic control of aging.</title>
        <authorList>
            <person name="Reichwald K."/>
            <person name="Felder M."/>
            <person name="Petzold A."/>
            <person name="Koch P."/>
            <person name="Groth M."/>
            <person name="Platzer M."/>
        </authorList>
    </citation>
    <scope>NUCLEOTIDE SEQUENCE</scope>
    <source>
        <tissue evidence="3">Brain</tissue>
    </source>
</reference>
<feature type="non-terminal residue" evidence="3">
    <location>
        <position position="73"/>
    </location>
</feature>
<dbReference type="EMBL" id="HAEF01001793">
    <property type="protein sequence ID" value="SBR39175.1"/>
    <property type="molecule type" value="Transcribed_RNA"/>
</dbReference>
<keyword evidence="2" id="KW-0732">Signal</keyword>